<dbReference type="OrthoDB" id="9807959at2"/>
<evidence type="ECO:0000313" key="3">
    <source>
        <dbReference type="Proteomes" id="UP000434580"/>
    </source>
</evidence>
<dbReference type="InterPro" id="IPR035069">
    <property type="entry name" value="TTHA1013/TTHA0281-like"/>
</dbReference>
<gene>
    <name evidence="2" type="ORF">DPBNPPHM_03907</name>
</gene>
<dbReference type="InterPro" id="IPR031807">
    <property type="entry name" value="HicB-like"/>
</dbReference>
<sequence>MRYPIIATVLDFDHYQIQVPDMPGCLGAGISLDEAMDNIRVAMDDYLLTLAERGERPPHATSLDEVVGDQTYEEGILGFVDIDTVPYMGMTEKINVTLPTLLVKKIDQAVRHGHGKNRSAFLAEAALEQIHRLFPR</sequence>
<evidence type="ECO:0000313" key="2">
    <source>
        <dbReference type="EMBL" id="CAA0101433.1"/>
    </source>
</evidence>
<dbReference type="EMBL" id="CACSII010000009">
    <property type="protein sequence ID" value="CAA0101433.1"/>
    <property type="molecule type" value="Genomic_DNA"/>
</dbReference>
<protein>
    <recommendedName>
        <fullName evidence="1">HicB-like antitoxin of toxin-antitoxin system domain-containing protein</fullName>
    </recommendedName>
</protein>
<feature type="domain" description="HicB-like antitoxin of toxin-antitoxin system" evidence="1">
    <location>
        <begin position="3"/>
        <end position="126"/>
    </location>
</feature>
<dbReference type="AlphaFoldDB" id="A0A5S9PA30"/>
<evidence type="ECO:0000259" key="1">
    <source>
        <dbReference type="Pfam" id="PF15919"/>
    </source>
</evidence>
<name>A0A5S9PA30_9GAMM</name>
<reference evidence="2 3" key="1">
    <citation type="submission" date="2019-11" db="EMBL/GenBank/DDBJ databases">
        <authorList>
            <person name="Holert J."/>
        </authorList>
    </citation>
    <scope>NUCLEOTIDE SEQUENCE [LARGE SCALE GENOMIC DNA]</scope>
    <source>
        <strain evidence="2">BC5_2</strain>
    </source>
</reference>
<organism evidence="2 3">
    <name type="scientific">BD1-7 clade bacterium</name>
    <dbReference type="NCBI Taxonomy" id="2029982"/>
    <lineage>
        <taxon>Bacteria</taxon>
        <taxon>Pseudomonadati</taxon>
        <taxon>Pseudomonadota</taxon>
        <taxon>Gammaproteobacteria</taxon>
        <taxon>Cellvibrionales</taxon>
        <taxon>Spongiibacteraceae</taxon>
        <taxon>BD1-7 clade</taxon>
    </lineage>
</organism>
<dbReference type="SUPFAM" id="SSF143100">
    <property type="entry name" value="TTHA1013/TTHA0281-like"/>
    <property type="match status" value="1"/>
</dbReference>
<dbReference type="Pfam" id="PF15919">
    <property type="entry name" value="HicB_lk_antitox"/>
    <property type="match status" value="1"/>
</dbReference>
<dbReference type="Proteomes" id="UP000434580">
    <property type="component" value="Unassembled WGS sequence"/>
</dbReference>
<dbReference type="Gene3D" id="3.30.160.250">
    <property type="match status" value="1"/>
</dbReference>
<dbReference type="CDD" id="cd22231">
    <property type="entry name" value="RHH_NikR_HicB-like"/>
    <property type="match status" value="1"/>
</dbReference>
<proteinExistence type="predicted"/>
<accession>A0A5S9PA30</accession>